<dbReference type="Proteomes" id="UP000199180">
    <property type="component" value="Unassembled WGS sequence"/>
</dbReference>
<dbReference type="EMBL" id="FOHO01000024">
    <property type="protein sequence ID" value="SEU07961.1"/>
    <property type="molecule type" value="Genomic_DNA"/>
</dbReference>
<organism evidence="3 4">
    <name type="scientific">Paracoccus homiensis</name>
    <dbReference type="NCBI Taxonomy" id="364199"/>
    <lineage>
        <taxon>Bacteria</taxon>
        <taxon>Pseudomonadati</taxon>
        <taxon>Pseudomonadota</taxon>
        <taxon>Alphaproteobacteria</taxon>
        <taxon>Rhodobacterales</taxon>
        <taxon>Paracoccaceae</taxon>
        <taxon>Paracoccus</taxon>
    </lineage>
</organism>
<evidence type="ECO:0000313" key="3">
    <source>
        <dbReference type="EMBL" id="SEU07961.1"/>
    </source>
</evidence>
<dbReference type="Gene3D" id="3.90.1530.30">
    <property type="match status" value="1"/>
</dbReference>
<evidence type="ECO:0000259" key="2">
    <source>
        <dbReference type="SMART" id="SM00470"/>
    </source>
</evidence>
<feature type="region of interest" description="Disordered" evidence="1">
    <location>
        <begin position="1"/>
        <end position="32"/>
    </location>
</feature>
<accession>A0A1I0JD00</accession>
<evidence type="ECO:0000313" key="4">
    <source>
        <dbReference type="Proteomes" id="UP000199180"/>
    </source>
</evidence>
<feature type="domain" description="ParB-like N-terminal" evidence="2">
    <location>
        <begin position="82"/>
        <end position="185"/>
    </location>
</feature>
<feature type="compositionally biased region" description="Basic and acidic residues" evidence="1">
    <location>
        <begin position="7"/>
        <end position="28"/>
    </location>
</feature>
<dbReference type="InterPro" id="IPR050336">
    <property type="entry name" value="Chromosome_partition/occlusion"/>
</dbReference>
<dbReference type="GO" id="GO:0007059">
    <property type="term" value="P:chromosome segregation"/>
    <property type="evidence" value="ECO:0007669"/>
    <property type="project" value="TreeGrafter"/>
</dbReference>
<evidence type="ECO:0000256" key="1">
    <source>
        <dbReference type="SAM" id="MobiDB-lite"/>
    </source>
</evidence>
<dbReference type="STRING" id="364199.SAMN04489858_12427"/>
<dbReference type="SMART" id="SM00470">
    <property type="entry name" value="ParB"/>
    <property type="match status" value="1"/>
</dbReference>
<dbReference type="PANTHER" id="PTHR33375:SF1">
    <property type="entry name" value="CHROMOSOME-PARTITIONING PROTEIN PARB-RELATED"/>
    <property type="match status" value="1"/>
</dbReference>
<dbReference type="OrthoDB" id="7812516at2"/>
<keyword evidence="4" id="KW-1185">Reference proteome</keyword>
<dbReference type="AlphaFoldDB" id="A0A1I0JD00"/>
<dbReference type="Pfam" id="PF02195">
    <property type="entry name" value="ParB_N"/>
    <property type="match status" value="1"/>
</dbReference>
<reference evidence="3 4" key="1">
    <citation type="submission" date="2016-10" db="EMBL/GenBank/DDBJ databases">
        <authorList>
            <person name="de Groot N.N."/>
        </authorList>
    </citation>
    <scope>NUCLEOTIDE SEQUENCE [LARGE SCALE GENOMIC DNA]</scope>
    <source>
        <strain evidence="3 4">DSM 17862</strain>
    </source>
</reference>
<dbReference type="RefSeq" id="WP_090738073.1">
    <property type="nucleotide sequence ID" value="NZ_FOHO01000024.1"/>
</dbReference>
<name>A0A1I0JD00_9RHOB</name>
<dbReference type="GO" id="GO:0005694">
    <property type="term" value="C:chromosome"/>
    <property type="evidence" value="ECO:0007669"/>
    <property type="project" value="TreeGrafter"/>
</dbReference>
<dbReference type="InterPro" id="IPR003115">
    <property type="entry name" value="ParB_N"/>
</dbReference>
<sequence length="370" mass="40852">MVKRRRLETPSHADLDRIEKEFRSETSDRPMPARGIAPIAQVAADSAAQSQTEGADARAARAKLESDAARLHAAQQQGLLMVELPIDQIDEGAMIRDRMTLNEEDMHELRQSIAAHGLRLPIEVFELEKPGKAGRVYGLLSGYRRLLATRALQEMTDADKYRVIRAVIRPREDSGGAFVSMIEENEVREELSQFERGRIAVIAADQGAFANTEEAVAKLFATGSKAKRSKIRSFALIFEELGDMLRFPEGLTERRGLQLASALRRGAENQLRNALSQAGSADAEEEWAVIEPVLRRLDSDDHEPSRGGRPKTRTAGVIWDDSGAVRVSSGITMRRGTDSRGQLLRFEGAGATDEVINALMAKIQVALEEQ</sequence>
<gene>
    <name evidence="3" type="ORF">SAMN04489858_12427</name>
</gene>
<proteinExistence type="predicted"/>
<dbReference type="SUPFAM" id="SSF110849">
    <property type="entry name" value="ParB/Sulfiredoxin"/>
    <property type="match status" value="1"/>
</dbReference>
<dbReference type="PANTHER" id="PTHR33375">
    <property type="entry name" value="CHROMOSOME-PARTITIONING PROTEIN PARB-RELATED"/>
    <property type="match status" value="1"/>
</dbReference>
<dbReference type="InterPro" id="IPR036086">
    <property type="entry name" value="ParB/Sulfiredoxin_sf"/>
</dbReference>
<protein>
    <submittedName>
        <fullName evidence="3">Chromosome partitioning protein, ParB family</fullName>
    </submittedName>
</protein>